<keyword evidence="3" id="KW-1185">Reference proteome</keyword>
<organism evidence="2 3">
    <name type="scientific">Caerostris extrusa</name>
    <name type="common">Bark spider</name>
    <name type="synonym">Caerostris bankana</name>
    <dbReference type="NCBI Taxonomy" id="172846"/>
    <lineage>
        <taxon>Eukaryota</taxon>
        <taxon>Metazoa</taxon>
        <taxon>Ecdysozoa</taxon>
        <taxon>Arthropoda</taxon>
        <taxon>Chelicerata</taxon>
        <taxon>Arachnida</taxon>
        <taxon>Araneae</taxon>
        <taxon>Araneomorphae</taxon>
        <taxon>Entelegynae</taxon>
        <taxon>Araneoidea</taxon>
        <taxon>Araneidae</taxon>
        <taxon>Caerostris</taxon>
    </lineage>
</organism>
<comment type="caution">
    <text evidence="2">The sequence shown here is derived from an EMBL/GenBank/DDBJ whole genome shotgun (WGS) entry which is preliminary data.</text>
</comment>
<evidence type="ECO:0000313" key="2">
    <source>
        <dbReference type="EMBL" id="GIY32119.1"/>
    </source>
</evidence>
<evidence type="ECO:0000256" key="1">
    <source>
        <dbReference type="SAM" id="MobiDB-lite"/>
    </source>
</evidence>
<sequence length="93" mass="10535">MAAQRIGNEPNICYFFKYPISSHFRLLRKKNSSKLIPKHLIRFHESGIFTIPKIGNPNPLLQTKPLFRKVKNPSGPANRKGTAENIGGNRLLP</sequence>
<dbReference type="AlphaFoldDB" id="A0AAV4SDS0"/>
<dbReference type="EMBL" id="BPLR01009459">
    <property type="protein sequence ID" value="GIY32119.1"/>
    <property type="molecule type" value="Genomic_DNA"/>
</dbReference>
<name>A0AAV4SDS0_CAEEX</name>
<gene>
    <name evidence="2" type="ORF">CEXT_667851</name>
</gene>
<proteinExistence type="predicted"/>
<feature type="region of interest" description="Disordered" evidence="1">
    <location>
        <begin position="69"/>
        <end position="93"/>
    </location>
</feature>
<protein>
    <submittedName>
        <fullName evidence="2">Uncharacterized protein</fullName>
    </submittedName>
</protein>
<evidence type="ECO:0000313" key="3">
    <source>
        <dbReference type="Proteomes" id="UP001054945"/>
    </source>
</evidence>
<dbReference type="Proteomes" id="UP001054945">
    <property type="component" value="Unassembled WGS sequence"/>
</dbReference>
<reference evidence="2 3" key="1">
    <citation type="submission" date="2021-06" db="EMBL/GenBank/DDBJ databases">
        <title>Caerostris extrusa draft genome.</title>
        <authorList>
            <person name="Kono N."/>
            <person name="Arakawa K."/>
        </authorList>
    </citation>
    <scope>NUCLEOTIDE SEQUENCE [LARGE SCALE GENOMIC DNA]</scope>
</reference>
<accession>A0AAV4SDS0</accession>